<keyword evidence="6" id="KW-0949">S-adenosyl-L-methionine</keyword>
<dbReference type="CDD" id="cd11645">
    <property type="entry name" value="Precorrin_2_C20_MT"/>
    <property type="match status" value="1"/>
</dbReference>
<dbReference type="SUPFAM" id="SSF53790">
    <property type="entry name" value="Tetrapyrrole methylase"/>
    <property type="match status" value="1"/>
</dbReference>
<evidence type="ECO:0000256" key="1">
    <source>
        <dbReference type="ARBA" id="ARBA00004953"/>
    </source>
</evidence>
<evidence type="ECO:0000256" key="7">
    <source>
        <dbReference type="PIRNR" id="PIRNR036427"/>
    </source>
</evidence>
<dbReference type="GO" id="GO:0030788">
    <property type="term" value="F:precorrin-2 C20-methyltransferase activity"/>
    <property type="evidence" value="ECO:0007669"/>
    <property type="project" value="InterPro"/>
</dbReference>
<gene>
    <name evidence="9" type="primary">cobI/cbiL</name>
    <name evidence="9" type="ORF">ASNC2259_0039</name>
</gene>
<accession>Q1PKY9</accession>
<dbReference type="PANTHER" id="PTHR43467:SF2">
    <property type="entry name" value="COBALT-PRECORRIN-2 C(20)-METHYLTRANSFERASE"/>
    <property type="match status" value="1"/>
</dbReference>
<dbReference type="InterPro" id="IPR014776">
    <property type="entry name" value="4pyrrole_Mease_sub2"/>
</dbReference>
<evidence type="ECO:0000256" key="3">
    <source>
        <dbReference type="ARBA" id="ARBA00022573"/>
    </source>
</evidence>
<name>Q1PKY9_PROMR</name>
<organism evidence="9">
    <name type="scientific">uncultured Prochlorococcus marinus clone ASNC2259</name>
    <dbReference type="NCBI Taxonomy" id="379367"/>
    <lineage>
        <taxon>Bacteria</taxon>
        <taxon>Bacillati</taxon>
        <taxon>Cyanobacteriota</taxon>
        <taxon>Cyanophyceae</taxon>
        <taxon>Synechococcales</taxon>
        <taxon>Prochlorococcaceae</taxon>
        <taxon>Prochlorococcus</taxon>
    </lineage>
</organism>
<dbReference type="InterPro" id="IPR035996">
    <property type="entry name" value="4pyrrol_Methylase_sf"/>
</dbReference>
<evidence type="ECO:0000256" key="2">
    <source>
        <dbReference type="ARBA" id="ARBA00005879"/>
    </source>
</evidence>
<dbReference type="AlphaFoldDB" id="Q1PKY9"/>
<reference evidence="9" key="2">
    <citation type="submission" date="2006-04" db="EMBL/GenBank/DDBJ databases">
        <title>Sequencing of the draft fosmids and assembly of Prochlorococcus marinus environmental genome fragment.</title>
        <authorList>
            <consortium name="US DOE Joint Genome Institute (JGI)"/>
            <person name="Copeland A."/>
            <person name="Lucas S."/>
            <person name="Lapidus A."/>
            <person name="Barry K."/>
            <person name="Detter J.C."/>
            <person name="Glavina T."/>
            <person name="Hammon N."/>
            <person name="Israni S."/>
            <person name="Richardson P."/>
        </authorList>
    </citation>
    <scope>NUCLEOTIDE SEQUENCE</scope>
</reference>
<dbReference type="PIRSF" id="PIRSF036427">
    <property type="entry name" value="Precrrn-2_mtase"/>
    <property type="match status" value="1"/>
</dbReference>
<protein>
    <submittedName>
        <fullName evidence="9">Precorrin-2 C20-methyltransferase</fullName>
    </submittedName>
</protein>
<dbReference type="GO" id="GO:0009236">
    <property type="term" value="P:cobalamin biosynthetic process"/>
    <property type="evidence" value="ECO:0007669"/>
    <property type="project" value="UniProtKB-UniRule"/>
</dbReference>
<dbReference type="Pfam" id="PF00590">
    <property type="entry name" value="TP_methylase"/>
    <property type="match status" value="1"/>
</dbReference>
<evidence type="ECO:0000256" key="5">
    <source>
        <dbReference type="ARBA" id="ARBA00022679"/>
    </source>
</evidence>
<proteinExistence type="inferred from homology"/>
<sequence>MYCQGYIAKVNKKMIINKFLSLLNRYKTDLPTFTIVGVGPGDPSLLTIAAVDAIKKAKVIVFPVSDDNKKSFAAEIVKKYTKFKKNIPIIFPMARKDFDPNEIWSNAVEKIVKFIQNGESVVLLCLGDTSLFASSSNILRLIKNNHAEIITKTIPGISSISAAAALNDFDLVKKGETLIIKECPSTESEFTTLIRESKASKTVLAIMKVGKRWNLVREILKKEDIINTSLIALSVGMPDQIIQYASQYKKEFMPYFSLILIRFD</sequence>
<dbReference type="UniPathway" id="UPA00148"/>
<dbReference type="InterPro" id="IPR000878">
    <property type="entry name" value="4pyrrol_Mease"/>
</dbReference>
<dbReference type="InterPro" id="IPR006364">
    <property type="entry name" value="CobI/CbiL/CobIJ_dom"/>
</dbReference>
<evidence type="ECO:0000313" key="9">
    <source>
        <dbReference type="EMBL" id="ABE10880.1"/>
    </source>
</evidence>
<dbReference type="InterPro" id="IPR012382">
    <property type="entry name" value="CobI/CbiL"/>
</dbReference>
<reference evidence="9" key="1">
    <citation type="journal article" date="2006" name="Science">
        <title>Genomic islands and the ecology and evolution of Prochlorococcus.</title>
        <authorList>
            <person name="Coleman M.L."/>
            <person name="Sullivan M.B."/>
            <person name="Martiny A.C."/>
            <person name="Steglich C."/>
            <person name="Barry K."/>
            <person name="Delong E.F."/>
            <person name="Chisholm S.W."/>
        </authorList>
    </citation>
    <scope>NUCLEOTIDE SEQUENCE</scope>
</reference>
<evidence type="ECO:0000256" key="4">
    <source>
        <dbReference type="ARBA" id="ARBA00022603"/>
    </source>
</evidence>
<dbReference type="GO" id="GO:0032259">
    <property type="term" value="P:methylation"/>
    <property type="evidence" value="ECO:0007669"/>
    <property type="project" value="UniProtKB-KW"/>
</dbReference>
<keyword evidence="5 9" id="KW-0808">Transferase</keyword>
<feature type="domain" description="Tetrapyrrole methylase" evidence="8">
    <location>
        <begin position="33"/>
        <end position="242"/>
    </location>
</feature>
<dbReference type="EMBL" id="DQ366715">
    <property type="protein sequence ID" value="ABE10880.1"/>
    <property type="molecule type" value="Genomic_DNA"/>
</dbReference>
<dbReference type="InterPro" id="IPR014777">
    <property type="entry name" value="4pyrrole_Mease_sub1"/>
</dbReference>
<dbReference type="Gene3D" id="3.40.1010.10">
    <property type="entry name" value="Cobalt-precorrin-4 Transmethylase, Domain 1"/>
    <property type="match status" value="1"/>
</dbReference>
<evidence type="ECO:0000256" key="6">
    <source>
        <dbReference type="ARBA" id="ARBA00022691"/>
    </source>
</evidence>
<evidence type="ECO:0000259" key="8">
    <source>
        <dbReference type="Pfam" id="PF00590"/>
    </source>
</evidence>
<keyword evidence="4 9" id="KW-0489">Methyltransferase</keyword>
<dbReference type="PANTHER" id="PTHR43467">
    <property type="entry name" value="COBALT-PRECORRIN-2 C(20)-METHYLTRANSFERASE"/>
    <property type="match status" value="1"/>
</dbReference>
<dbReference type="NCBIfam" id="TIGR01467">
    <property type="entry name" value="cobI_cbiL"/>
    <property type="match status" value="1"/>
</dbReference>
<keyword evidence="3" id="KW-0169">Cobalamin biosynthesis</keyword>
<dbReference type="Gene3D" id="3.30.950.10">
    <property type="entry name" value="Methyltransferase, Cobalt-precorrin-4 Transmethylase, Domain 2"/>
    <property type="match status" value="1"/>
</dbReference>
<comment type="similarity">
    <text evidence="2 7">Belongs to the precorrin methyltransferase family.</text>
</comment>
<comment type="pathway">
    <text evidence="1">Cofactor biosynthesis; adenosylcobalamin biosynthesis.</text>
</comment>